<dbReference type="SUPFAM" id="SSF50729">
    <property type="entry name" value="PH domain-like"/>
    <property type="match status" value="1"/>
</dbReference>
<dbReference type="Pfam" id="PF16611">
    <property type="entry name" value="RGS12_us2"/>
    <property type="match status" value="1"/>
</dbReference>
<evidence type="ECO:0000256" key="4">
    <source>
        <dbReference type="ARBA" id="ARBA00022700"/>
    </source>
</evidence>
<evidence type="ECO:0000256" key="6">
    <source>
        <dbReference type="SAM" id="MobiDB-lite"/>
    </source>
</evidence>
<feature type="compositionally biased region" description="Low complexity" evidence="6">
    <location>
        <begin position="1795"/>
        <end position="1806"/>
    </location>
</feature>
<dbReference type="SUPFAM" id="SSF54236">
    <property type="entry name" value="Ubiquitin-like"/>
    <property type="match status" value="2"/>
</dbReference>
<keyword evidence="10" id="KW-1185">Reference proteome</keyword>
<evidence type="ECO:0000313" key="10">
    <source>
        <dbReference type="Proteomes" id="UP000515202"/>
    </source>
</evidence>
<dbReference type="SMART" id="SM00462">
    <property type="entry name" value="PTB"/>
    <property type="match status" value="1"/>
</dbReference>
<evidence type="ECO:0000259" key="7">
    <source>
        <dbReference type="PROSITE" id="PS50106"/>
    </source>
</evidence>
<dbReference type="InterPro" id="IPR037880">
    <property type="entry name" value="RGS12_RGS"/>
</dbReference>
<dbReference type="InterPro" id="IPR036305">
    <property type="entry name" value="RGS_sf"/>
</dbReference>
<dbReference type="GeneID" id="105301229"/>
<feature type="region of interest" description="Disordered" evidence="6">
    <location>
        <begin position="1640"/>
        <end position="1738"/>
    </location>
</feature>
<dbReference type="Gene3D" id="3.10.20.90">
    <property type="entry name" value="Phosphatidylinositol 3-kinase Catalytic Subunit, Chain A, domain 1"/>
    <property type="match status" value="2"/>
</dbReference>
<dbReference type="InterPro" id="IPR011993">
    <property type="entry name" value="PH-like_dom_sf"/>
</dbReference>
<evidence type="ECO:0000259" key="9">
    <source>
        <dbReference type="PROSITE" id="PS50898"/>
    </source>
</evidence>
<dbReference type="PROSITE" id="PS50106">
    <property type="entry name" value="PDZ"/>
    <property type="match status" value="1"/>
</dbReference>
<dbReference type="Pfam" id="PF16613">
    <property type="entry name" value="RGS12_us1"/>
    <property type="match status" value="1"/>
</dbReference>
<keyword evidence="4" id="KW-0734">Signal transduction inhibitor</keyword>
<dbReference type="Gene3D" id="1.10.196.10">
    <property type="match status" value="1"/>
</dbReference>
<dbReference type="GO" id="GO:0005886">
    <property type="term" value="C:plasma membrane"/>
    <property type="evidence" value="ECO:0007669"/>
    <property type="project" value="TreeGrafter"/>
</dbReference>
<dbReference type="Proteomes" id="UP000515202">
    <property type="component" value="Unplaced"/>
</dbReference>
<evidence type="ECO:0000256" key="1">
    <source>
        <dbReference type="ARBA" id="ARBA00004496"/>
    </source>
</evidence>
<dbReference type="KEGG" id="pvp:105301229"/>
<protein>
    <submittedName>
        <fullName evidence="11">Regulator of G-protein signaling 12</fullName>
    </submittedName>
</protein>
<feature type="region of interest" description="Disordered" evidence="6">
    <location>
        <begin position="1018"/>
        <end position="1059"/>
    </location>
</feature>
<dbReference type="SMART" id="SM00455">
    <property type="entry name" value="RBD"/>
    <property type="match status" value="2"/>
</dbReference>
<organism evidence="10 11">
    <name type="scientific">Pteropus vampyrus</name>
    <name type="common">Large flying fox</name>
    <dbReference type="NCBI Taxonomy" id="132908"/>
    <lineage>
        <taxon>Eukaryota</taxon>
        <taxon>Metazoa</taxon>
        <taxon>Chordata</taxon>
        <taxon>Craniata</taxon>
        <taxon>Vertebrata</taxon>
        <taxon>Euteleostomi</taxon>
        <taxon>Mammalia</taxon>
        <taxon>Eutheria</taxon>
        <taxon>Laurasiatheria</taxon>
        <taxon>Chiroptera</taxon>
        <taxon>Yinpterochiroptera</taxon>
        <taxon>Pteropodoidea</taxon>
        <taxon>Pteropodidae</taxon>
        <taxon>Pteropodinae</taxon>
        <taxon>Pteropus</taxon>
    </lineage>
</organism>
<name>A0A6P6BK63_PTEVA</name>
<feature type="compositionally biased region" description="Basic and acidic residues" evidence="6">
    <location>
        <begin position="1360"/>
        <end position="1380"/>
    </location>
</feature>
<sequence length="1828" mass="196049">MYRAGDTAERPLQGTAPPRLRSVEVARGRAGYGFTLCGQAPCVLSCVVRGSPADFVGLRAGGQVLAVNGINVREASHEDVVKLIGKCSGVLHMVVGEGLGHLESCSSDEEVGFCEGRGWPKPRLDSKALGINRAERVVEDMQSGGIFSMIFENPGLRAGGSEPLKLKQRSLSESAAARLDLGHESLNHPHPGLLSKEEVSKVVHDDSVFSIGVESHEDFGLDASILNVAMVVGYLGSIELPSTSCSLESDSFQAIRGCLRRLRAEQKIHSLVTMKIMHDGVQLCTDKAAVLAEYPAEKLAFSAVCPDDRRFFGLVTMQSSDDGSLAQEDEGILRTSCHVFMVDPDLFSHKIHQGIARRFGFECTADPDTNGCLEFPASSLPVLQFISVLYRDMGELIEGVRARAFADGDVDAHQNTSTSSNSDSGIGNFNQEEKSSRVLVVDLGASSSRHGPSSSTWDGVGGRGSQPWGAPWNGAFCHDPEGAPPFEATPQADRCWDLGKHLGPASHMEGPPALRSSVPPSKRGAAGPGGFGQRWLPVHVLQEWQCGHASDQDSYTDSTDGWSSVNCGTLPPPMSKIPADRYRVEGSLAQPPLSTQKRDWSRKAFGMQNIFGPHRNVRKTKEDKKGSKSGRGLGLAQTSQRTSARRSFGRAKRFSVTRSLDDLESATVSDGELNGTDLKDCVSSHSLSSNASLPSVQSGRRLRERRAASWAVSFERLLQDPLGVQYFSDFLRKEFSEENILFWQACECFNHVPAHDKKELSHRAREIFSKFLCSKATTPVNIDSQAQLADDILSAPHPDMFKEQQLQIFNLMKFDSYTRFLKSPLYQECILAEVEGRSLPDAQRVPSSPASKHSVGSDHSNVSTPKKLSGKSKSGRSLNEELGDEDSERKRKGAFFSWSRTRSTGRSQKKRDHGDHANGLWRLVARRSGRLRGARAGTWGQIALCRSPCGLRDAGWWGAFGSPEEGEAALPDPALHAALSCCPAGAAIGALGGNVENTTSIKENTDACPLCARSLCGSASPRSRSVRGTPAFTRSPASAVGPGPRRQRRARKPLPHPRLLRERCTEASRRCRRLKRLVPRTLATCPPAGCEHGTGEKVPLSPESAQMPALRGRVHRGALHADHDVWSLHEHALSQPRPSGVPCTRPVTPAPVSPQSEACRTLAPERDKATKHCSIQLPDGTSCVVLVRAGLSIKEVLVGLCERHGINGAAVDLFLAGGDKPLVLHQDSSVLVSRDLRLEKRTLFRLDLVPINRSVGLKAKPTKPVTEVLRPVVAKYGLHLSELVARLSGEKEPLDLGAPISSLDGQRVILEEKEPSRGKVSTDKQRGAPARQNAAASSSSRSLSAMGEERTLGKSNSIKIKGENGKNARDPRLSKREESIAKIGKKKNQKINLDEAEAFFELISKAQSNRADDQRGLLRKEDLVLPEFLRLPPGAAGPCPAVATAKAQAFSKEKTPQPREPWGPAQHPESPAGSPVSCTPTAPTHHTPEAEAGGVQTVEGELVADLTLTGEGHISSPSSTLLPPPPAPKDSAGPPRPGTARFGSPAHLLCPMARWRDGDGQSRGPVEGGAGLTGLLTRWELMPCPRRERRWVSPPALHHSHEPPYPGSRSTGQSRAPSHGHLAVLASEAWASILAELPPAPSGGQSWGSHKPPPQRALQRPSAPTQPSGATRESHTPLPRTSPHTAIPAQGAPGPRCKEMQPTGREGSRAHCHSIASPRSGPSPEWQPWEATAGPPAAPQQVLVPAGLWGRQVTAFLLSVTGGGGRGIPANTLIDVDRVVGSAPGLGRRVPGVLSPASRPPASDAPGLSRVPGGAAKPKAGPHHATFV</sequence>
<evidence type="ECO:0000313" key="11">
    <source>
        <dbReference type="RefSeq" id="XP_023375439.1"/>
    </source>
</evidence>
<dbReference type="PRINTS" id="PR01301">
    <property type="entry name" value="RGSPROTEIN"/>
</dbReference>
<dbReference type="Pfam" id="PF02196">
    <property type="entry name" value="RBD"/>
    <property type="match status" value="1"/>
</dbReference>
<feature type="compositionally biased region" description="Polar residues" evidence="6">
    <location>
        <begin position="1662"/>
        <end position="1671"/>
    </location>
</feature>
<dbReference type="Pfam" id="PF16612">
    <property type="entry name" value="RGS12_usC"/>
    <property type="match status" value="1"/>
</dbReference>
<keyword evidence="2" id="KW-0343">GTPase activation</keyword>
<dbReference type="PANTHER" id="PTHR45945">
    <property type="entry name" value="REGULATOR OF G-PROTEIN SIGNALING LOCO"/>
    <property type="match status" value="1"/>
</dbReference>
<evidence type="ECO:0000259" key="8">
    <source>
        <dbReference type="PROSITE" id="PS50132"/>
    </source>
</evidence>
<accession>A0A6P6BK63</accession>
<dbReference type="SMART" id="SM00315">
    <property type="entry name" value="RGS"/>
    <property type="match status" value="1"/>
</dbReference>
<dbReference type="CDD" id="cd06710">
    <property type="entry name" value="PDZ_RGS12-like"/>
    <property type="match status" value="1"/>
</dbReference>
<dbReference type="InterPro" id="IPR046995">
    <property type="entry name" value="RGS10/12/14-like"/>
</dbReference>
<feature type="region of interest" description="Disordered" evidence="6">
    <location>
        <begin position="503"/>
        <end position="531"/>
    </location>
</feature>
<dbReference type="PANTHER" id="PTHR45945:SF1">
    <property type="entry name" value="REGULATOR OF G-PROTEIN SIGNALING 12"/>
    <property type="match status" value="1"/>
</dbReference>
<feature type="region of interest" description="Disordered" evidence="6">
    <location>
        <begin position="445"/>
        <end position="480"/>
    </location>
</feature>
<dbReference type="Pfam" id="PF00615">
    <property type="entry name" value="RGS"/>
    <property type="match status" value="1"/>
</dbReference>
<dbReference type="InterPro" id="IPR016137">
    <property type="entry name" value="RGS"/>
</dbReference>
<dbReference type="GO" id="GO:0005634">
    <property type="term" value="C:nucleus"/>
    <property type="evidence" value="ECO:0007669"/>
    <property type="project" value="TreeGrafter"/>
</dbReference>
<dbReference type="CDD" id="cd17136">
    <property type="entry name" value="RBD1_RGS12"/>
    <property type="match status" value="1"/>
</dbReference>
<dbReference type="SMART" id="SM00390">
    <property type="entry name" value="GoLoco"/>
    <property type="match status" value="1"/>
</dbReference>
<comment type="subcellular location">
    <subcellularLocation>
        <location evidence="1">Cytoplasm</location>
    </subcellularLocation>
</comment>
<dbReference type="PROSITE" id="PS50898">
    <property type="entry name" value="RBD"/>
    <property type="match status" value="2"/>
</dbReference>
<dbReference type="SUPFAM" id="SSF50156">
    <property type="entry name" value="PDZ domain-like"/>
    <property type="match status" value="1"/>
</dbReference>
<keyword evidence="3" id="KW-0963">Cytoplasm</keyword>
<dbReference type="CTD" id="6002"/>
<feature type="region of interest" description="Disordered" evidence="6">
    <location>
        <begin position="1311"/>
        <end position="1387"/>
    </location>
</feature>
<dbReference type="GO" id="GO:0007165">
    <property type="term" value="P:signal transduction"/>
    <property type="evidence" value="ECO:0007669"/>
    <property type="project" value="InterPro"/>
</dbReference>
<dbReference type="InterPro" id="IPR001478">
    <property type="entry name" value="PDZ"/>
</dbReference>
<feature type="region of interest" description="Disordered" evidence="6">
    <location>
        <begin position="411"/>
        <end position="431"/>
    </location>
</feature>
<dbReference type="PROSITE" id="PS50132">
    <property type="entry name" value="RGS"/>
    <property type="match status" value="1"/>
</dbReference>
<dbReference type="GO" id="GO:0005096">
    <property type="term" value="F:GTPase activator activity"/>
    <property type="evidence" value="ECO:0007669"/>
    <property type="project" value="UniProtKB-KW"/>
</dbReference>
<dbReference type="InterPro" id="IPR029071">
    <property type="entry name" value="Ubiquitin-like_domsf"/>
</dbReference>
<evidence type="ECO:0000256" key="3">
    <source>
        <dbReference type="ARBA" id="ARBA00022490"/>
    </source>
</evidence>
<dbReference type="Pfam" id="PF00595">
    <property type="entry name" value="PDZ"/>
    <property type="match status" value="1"/>
</dbReference>
<dbReference type="InterPro" id="IPR006020">
    <property type="entry name" value="PTB/PI_dom"/>
</dbReference>
<feature type="compositionally biased region" description="Low complexity" evidence="6">
    <location>
        <begin position="1327"/>
        <end position="1345"/>
    </location>
</feature>
<dbReference type="Gene3D" id="1.10.167.10">
    <property type="entry name" value="Regulator of G-protein Signalling 4, domain 2"/>
    <property type="match status" value="1"/>
</dbReference>
<evidence type="ECO:0000256" key="5">
    <source>
        <dbReference type="ARBA" id="ARBA00022737"/>
    </source>
</evidence>
<keyword evidence="5" id="KW-0677">Repeat</keyword>
<evidence type="ECO:0000256" key="2">
    <source>
        <dbReference type="ARBA" id="ARBA00022468"/>
    </source>
</evidence>
<feature type="domain" description="RGS" evidence="8">
    <location>
        <begin position="713"/>
        <end position="830"/>
    </location>
</feature>
<feature type="domain" description="RBD" evidence="9">
    <location>
        <begin position="1171"/>
        <end position="1241"/>
    </location>
</feature>
<dbReference type="GO" id="GO:0009968">
    <property type="term" value="P:negative regulation of signal transduction"/>
    <property type="evidence" value="ECO:0007669"/>
    <property type="project" value="UniProtKB-KW"/>
</dbReference>
<feature type="region of interest" description="Disordered" evidence="6">
    <location>
        <begin position="1791"/>
        <end position="1828"/>
    </location>
</feature>
<dbReference type="GO" id="GO:0005737">
    <property type="term" value="C:cytoplasm"/>
    <property type="evidence" value="ECO:0007669"/>
    <property type="project" value="UniProtKB-SubCell"/>
</dbReference>
<feature type="compositionally biased region" description="Basic residues" evidence="6">
    <location>
        <begin position="1045"/>
        <end position="1055"/>
    </location>
</feature>
<feature type="region of interest" description="Disordered" evidence="6">
    <location>
        <begin position="1510"/>
        <end position="1545"/>
    </location>
</feature>
<dbReference type="Gene3D" id="2.30.42.10">
    <property type="match status" value="1"/>
</dbReference>
<dbReference type="SUPFAM" id="SSF48097">
    <property type="entry name" value="Regulator of G-protein signaling, RGS"/>
    <property type="match status" value="1"/>
</dbReference>
<feature type="compositionally biased region" description="Low complexity" evidence="6">
    <location>
        <begin position="446"/>
        <end position="455"/>
    </location>
</feature>
<dbReference type="Gene3D" id="2.30.29.30">
    <property type="entry name" value="Pleckstrin-homology domain (PH domain)/Phosphotyrosine-binding domain (PTB)"/>
    <property type="match status" value="1"/>
</dbReference>
<dbReference type="FunFam" id="1.10.167.10:FF:000001">
    <property type="entry name" value="Putative regulator of g-protein signaling 12"/>
    <property type="match status" value="1"/>
</dbReference>
<feature type="region of interest" description="Disordered" evidence="6">
    <location>
        <begin position="608"/>
        <end position="650"/>
    </location>
</feature>
<dbReference type="InterPro" id="IPR003116">
    <property type="entry name" value="RBD_dom"/>
</dbReference>
<dbReference type="InterPro" id="IPR044926">
    <property type="entry name" value="RGS_subdomain_2"/>
</dbReference>
<dbReference type="RefSeq" id="XP_023375439.1">
    <property type="nucleotide sequence ID" value="XM_023519671.1"/>
</dbReference>
<proteinExistence type="predicted"/>
<dbReference type="InterPro" id="IPR036034">
    <property type="entry name" value="PDZ_sf"/>
</dbReference>
<feature type="domain" description="PDZ" evidence="7">
    <location>
        <begin position="22"/>
        <end position="95"/>
    </location>
</feature>
<reference evidence="11" key="1">
    <citation type="submission" date="2025-08" db="UniProtKB">
        <authorList>
            <consortium name="RefSeq"/>
        </authorList>
    </citation>
    <scope>IDENTIFICATION</scope>
    <source>
        <tissue evidence="11">Kidney</tissue>
    </source>
</reference>
<dbReference type="CDD" id="cd08742">
    <property type="entry name" value="RGS_RGS12"/>
    <property type="match status" value="1"/>
</dbReference>
<dbReference type="OrthoDB" id="196547at2759"/>
<dbReference type="Pfam" id="PF02188">
    <property type="entry name" value="GoLoco"/>
    <property type="match status" value="1"/>
</dbReference>
<dbReference type="CDD" id="cd13162">
    <property type="entry name" value="PTB_RGS12"/>
    <property type="match status" value="1"/>
</dbReference>
<feature type="compositionally biased region" description="Basic and acidic residues" evidence="6">
    <location>
        <begin position="1311"/>
        <end position="1326"/>
    </location>
</feature>
<feature type="region of interest" description="Disordered" evidence="6">
    <location>
        <begin position="841"/>
        <end position="915"/>
    </location>
</feature>
<dbReference type="InterPro" id="IPR024066">
    <property type="entry name" value="RGS_subdom1/3"/>
</dbReference>
<feature type="domain" description="RBD" evidence="9">
    <location>
        <begin position="1243"/>
        <end position="1313"/>
    </location>
</feature>
<gene>
    <name evidence="11" type="primary">RGS12</name>
</gene>
<feature type="region of interest" description="Disordered" evidence="6">
    <location>
        <begin position="1444"/>
        <end position="1497"/>
    </location>
</feature>
<feature type="compositionally biased region" description="Polar residues" evidence="6">
    <location>
        <begin position="413"/>
        <end position="430"/>
    </location>
</feature>
<dbReference type="InterPro" id="IPR003109">
    <property type="entry name" value="GoLoco_motif"/>
</dbReference>
<dbReference type="GO" id="GO:0008277">
    <property type="term" value="P:regulation of G protein-coupled receptor signaling pathway"/>
    <property type="evidence" value="ECO:0007669"/>
    <property type="project" value="TreeGrafter"/>
</dbReference>
<dbReference type="PROSITE" id="PS50877">
    <property type="entry name" value="GOLOCO"/>
    <property type="match status" value="1"/>
</dbReference>
<dbReference type="SMART" id="SM00228">
    <property type="entry name" value="PDZ"/>
    <property type="match status" value="1"/>
</dbReference>
<feature type="region of interest" description="Disordered" evidence="6">
    <location>
        <begin position="1592"/>
        <end position="1619"/>
    </location>
</feature>